<proteinExistence type="predicted"/>
<evidence type="ECO:0000313" key="4">
    <source>
        <dbReference type="Proteomes" id="UP001183414"/>
    </source>
</evidence>
<evidence type="ECO:0000256" key="1">
    <source>
        <dbReference type="SAM" id="MobiDB-lite"/>
    </source>
</evidence>
<keyword evidence="2" id="KW-0472">Membrane</keyword>
<evidence type="ECO:0000256" key="2">
    <source>
        <dbReference type="SAM" id="Phobius"/>
    </source>
</evidence>
<accession>A0ABU2NKA8</accession>
<keyword evidence="2" id="KW-0812">Transmembrane</keyword>
<dbReference type="Proteomes" id="UP001183414">
    <property type="component" value="Unassembled WGS sequence"/>
</dbReference>
<feature type="compositionally biased region" description="Low complexity" evidence="1">
    <location>
        <begin position="1"/>
        <end position="14"/>
    </location>
</feature>
<protein>
    <submittedName>
        <fullName evidence="3">Uncharacterized protein</fullName>
    </submittedName>
</protein>
<gene>
    <name evidence="3" type="ORF">RM572_01370</name>
</gene>
<name>A0ABU2NKA8_9ACTN</name>
<feature type="transmembrane region" description="Helical" evidence="2">
    <location>
        <begin position="39"/>
        <end position="60"/>
    </location>
</feature>
<organism evidence="3 4">
    <name type="scientific">Streptomyces hazeniae</name>
    <dbReference type="NCBI Taxonomy" id="3075538"/>
    <lineage>
        <taxon>Bacteria</taxon>
        <taxon>Bacillati</taxon>
        <taxon>Actinomycetota</taxon>
        <taxon>Actinomycetes</taxon>
        <taxon>Kitasatosporales</taxon>
        <taxon>Streptomycetaceae</taxon>
        <taxon>Streptomyces</taxon>
    </lineage>
</organism>
<dbReference type="EMBL" id="JAVREQ010000001">
    <property type="protein sequence ID" value="MDT0377424.1"/>
    <property type="molecule type" value="Genomic_DNA"/>
</dbReference>
<sequence length="87" mass="9382">MSEPGEPRAAGAADAAERRGGDEPADRDTPRPSSRGKQYALWAGLAVCVAFLAWVAWGLIQFDHALEHPQEGGFSGWQCEPGRDCSR</sequence>
<dbReference type="RefSeq" id="WP_311671410.1">
    <property type="nucleotide sequence ID" value="NZ_JAVREQ010000001.1"/>
</dbReference>
<comment type="caution">
    <text evidence="3">The sequence shown here is derived from an EMBL/GenBank/DDBJ whole genome shotgun (WGS) entry which is preliminary data.</text>
</comment>
<feature type="region of interest" description="Disordered" evidence="1">
    <location>
        <begin position="1"/>
        <end position="35"/>
    </location>
</feature>
<keyword evidence="2" id="KW-1133">Transmembrane helix</keyword>
<reference evidence="4" key="1">
    <citation type="submission" date="2023-07" db="EMBL/GenBank/DDBJ databases">
        <title>30 novel species of actinomycetes from the DSMZ collection.</title>
        <authorList>
            <person name="Nouioui I."/>
        </authorList>
    </citation>
    <scope>NUCLEOTIDE SEQUENCE [LARGE SCALE GENOMIC DNA]</scope>
    <source>
        <strain evidence="4">DSM 42041</strain>
    </source>
</reference>
<feature type="compositionally biased region" description="Basic and acidic residues" evidence="1">
    <location>
        <begin position="15"/>
        <end position="30"/>
    </location>
</feature>
<keyword evidence="4" id="KW-1185">Reference proteome</keyword>
<evidence type="ECO:0000313" key="3">
    <source>
        <dbReference type="EMBL" id="MDT0377424.1"/>
    </source>
</evidence>